<accession>A0A8J4QI56</accession>
<dbReference type="Proteomes" id="UP000737018">
    <property type="component" value="Unassembled WGS sequence"/>
</dbReference>
<dbReference type="AlphaFoldDB" id="A0A8J4QI56"/>
<keyword evidence="3" id="KW-1185">Reference proteome</keyword>
<sequence length="132" mass="14842">MATNASRWNNYWKEMPTLEPHGIIGIGVAVVLVFALIVIFFWWEKKIRTGPEEHNNAELSHDHEPHATMRELPQIDFHASEAATDCPVCLKEFVEGESFSSSELFLEPEKDADSAVIPVSQSQAMMQTDGLD</sequence>
<protein>
    <submittedName>
        <fullName evidence="2">Uncharacterized protein</fullName>
    </submittedName>
</protein>
<gene>
    <name evidence="2" type="ORF">CMV_027489</name>
</gene>
<keyword evidence="1" id="KW-0812">Transmembrane</keyword>
<organism evidence="2 3">
    <name type="scientific">Castanea mollissima</name>
    <name type="common">Chinese chestnut</name>
    <dbReference type="NCBI Taxonomy" id="60419"/>
    <lineage>
        <taxon>Eukaryota</taxon>
        <taxon>Viridiplantae</taxon>
        <taxon>Streptophyta</taxon>
        <taxon>Embryophyta</taxon>
        <taxon>Tracheophyta</taxon>
        <taxon>Spermatophyta</taxon>
        <taxon>Magnoliopsida</taxon>
        <taxon>eudicotyledons</taxon>
        <taxon>Gunneridae</taxon>
        <taxon>Pentapetalae</taxon>
        <taxon>rosids</taxon>
        <taxon>fabids</taxon>
        <taxon>Fagales</taxon>
        <taxon>Fagaceae</taxon>
        <taxon>Castanea</taxon>
    </lineage>
</organism>
<proteinExistence type="predicted"/>
<evidence type="ECO:0000313" key="2">
    <source>
        <dbReference type="EMBL" id="KAF3946219.1"/>
    </source>
</evidence>
<evidence type="ECO:0000256" key="1">
    <source>
        <dbReference type="SAM" id="Phobius"/>
    </source>
</evidence>
<dbReference type="EMBL" id="JRKL02009707">
    <property type="protein sequence ID" value="KAF3946219.1"/>
    <property type="molecule type" value="Genomic_DNA"/>
</dbReference>
<feature type="transmembrane region" description="Helical" evidence="1">
    <location>
        <begin position="20"/>
        <end position="43"/>
    </location>
</feature>
<evidence type="ECO:0000313" key="3">
    <source>
        <dbReference type="Proteomes" id="UP000737018"/>
    </source>
</evidence>
<reference evidence="2" key="1">
    <citation type="submission" date="2020-03" db="EMBL/GenBank/DDBJ databases">
        <title>Castanea mollissima Vanexum genome sequencing.</title>
        <authorList>
            <person name="Staton M."/>
        </authorList>
    </citation>
    <scope>NUCLEOTIDE SEQUENCE</scope>
    <source>
        <tissue evidence="2">Leaf</tissue>
    </source>
</reference>
<name>A0A8J4QI56_9ROSI</name>
<comment type="caution">
    <text evidence="2">The sequence shown here is derived from an EMBL/GenBank/DDBJ whole genome shotgun (WGS) entry which is preliminary data.</text>
</comment>
<keyword evidence="1" id="KW-1133">Transmembrane helix</keyword>
<keyword evidence="1" id="KW-0472">Membrane</keyword>
<dbReference type="OrthoDB" id="9984778at2759"/>